<feature type="region of interest" description="Disordered" evidence="8">
    <location>
        <begin position="371"/>
        <end position="397"/>
    </location>
</feature>
<dbReference type="InterPro" id="IPR006665">
    <property type="entry name" value="OmpA-like"/>
</dbReference>
<dbReference type="SUPFAM" id="SSF103088">
    <property type="entry name" value="OmpA-like"/>
    <property type="match status" value="1"/>
</dbReference>
<dbReference type="Pfam" id="PF13677">
    <property type="entry name" value="MotB_plug"/>
    <property type="match status" value="1"/>
</dbReference>
<keyword evidence="10" id="KW-0969">Cilium</keyword>
<dbReference type="RefSeq" id="WP_238195653.1">
    <property type="nucleotide sequence ID" value="NZ_BPQZ01000006.1"/>
</dbReference>
<dbReference type="PROSITE" id="PS51123">
    <property type="entry name" value="OMPA_2"/>
    <property type="match status" value="1"/>
</dbReference>
<protein>
    <submittedName>
        <fullName evidence="10">Flagellar motor protein MotB</fullName>
    </submittedName>
</protein>
<evidence type="ECO:0000256" key="6">
    <source>
        <dbReference type="ARBA" id="ARBA00023136"/>
    </source>
</evidence>
<reference evidence="11" key="1">
    <citation type="journal article" date="2019" name="Int. J. Syst. Evol. Microbiol.">
        <title>The Global Catalogue of Microorganisms (GCM) 10K type strain sequencing project: providing services to taxonomists for standard genome sequencing and annotation.</title>
        <authorList>
            <consortium name="The Broad Institute Genomics Platform"/>
            <consortium name="The Broad Institute Genome Sequencing Center for Infectious Disease"/>
            <person name="Wu L."/>
            <person name="Ma J."/>
        </authorList>
    </citation>
    <scope>NUCLEOTIDE SEQUENCE [LARGE SCALE GENOMIC DNA]</scope>
    <source>
        <strain evidence="11">NBRC 103632</strain>
    </source>
</reference>
<evidence type="ECO:0000256" key="1">
    <source>
        <dbReference type="ARBA" id="ARBA00004162"/>
    </source>
</evidence>
<evidence type="ECO:0000256" key="8">
    <source>
        <dbReference type="SAM" id="MobiDB-lite"/>
    </source>
</evidence>
<keyword evidence="3" id="KW-1003">Cell membrane</keyword>
<dbReference type="InterPro" id="IPR050330">
    <property type="entry name" value="Bact_OuterMem_StrucFunc"/>
</dbReference>
<comment type="caution">
    <text evidence="10">The sequence shown here is derived from an EMBL/GenBank/DDBJ whole genome shotgun (WGS) entry which is preliminary data.</text>
</comment>
<proteinExistence type="inferred from homology"/>
<dbReference type="PANTHER" id="PTHR30329">
    <property type="entry name" value="STATOR ELEMENT OF FLAGELLAR MOTOR COMPLEX"/>
    <property type="match status" value="1"/>
</dbReference>
<evidence type="ECO:0000313" key="10">
    <source>
        <dbReference type="EMBL" id="GLS74358.1"/>
    </source>
</evidence>
<evidence type="ECO:0000256" key="5">
    <source>
        <dbReference type="ARBA" id="ARBA00022989"/>
    </source>
</evidence>
<dbReference type="EMBL" id="BSPL01000038">
    <property type="protein sequence ID" value="GLS74358.1"/>
    <property type="molecule type" value="Genomic_DNA"/>
</dbReference>
<dbReference type="AlphaFoldDB" id="A0AA37TTZ2"/>
<evidence type="ECO:0000256" key="2">
    <source>
        <dbReference type="ARBA" id="ARBA00008914"/>
    </source>
</evidence>
<evidence type="ECO:0000256" key="3">
    <source>
        <dbReference type="ARBA" id="ARBA00022475"/>
    </source>
</evidence>
<organism evidence="10 11">
    <name type="scientific">Methylobacterium tardum</name>
    <dbReference type="NCBI Taxonomy" id="374432"/>
    <lineage>
        <taxon>Bacteria</taxon>
        <taxon>Pseudomonadati</taxon>
        <taxon>Pseudomonadota</taxon>
        <taxon>Alphaproteobacteria</taxon>
        <taxon>Hyphomicrobiales</taxon>
        <taxon>Methylobacteriaceae</taxon>
        <taxon>Methylobacterium</taxon>
    </lineage>
</organism>
<evidence type="ECO:0000256" key="4">
    <source>
        <dbReference type="ARBA" id="ARBA00022692"/>
    </source>
</evidence>
<comment type="similarity">
    <text evidence="2">Belongs to the MotB family.</text>
</comment>
<evidence type="ECO:0000259" key="9">
    <source>
        <dbReference type="PROSITE" id="PS51123"/>
    </source>
</evidence>
<keyword evidence="5" id="KW-1133">Transmembrane helix</keyword>
<keyword evidence="4" id="KW-0812">Transmembrane</keyword>
<evidence type="ECO:0000313" key="11">
    <source>
        <dbReference type="Proteomes" id="UP001157440"/>
    </source>
</evidence>
<dbReference type="InterPro" id="IPR036737">
    <property type="entry name" value="OmpA-like_sf"/>
</dbReference>
<name>A0AA37TTZ2_9HYPH</name>
<dbReference type="CDD" id="cd07185">
    <property type="entry name" value="OmpA_C-like"/>
    <property type="match status" value="1"/>
</dbReference>
<dbReference type="Gene3D" id="3.30.1330.60">
    <property type="entry name" value="OmpA-like domain"/>
    <property type="match status" value="1"/>
</dbReference>
<comment type="subcellular location">
    <subcellularLocation>
        <location evidence="1">Cell membrane</location>
        <topology evidence="1">Single-pass membrane protein</topology>
    </subcellularLocation>
</comment>
<sequence length="397" mass="42588">MAPPSEIIIVRRTAEEEPVHHGGVWKIALADFMTTMMALFLVLWLMKITNEETKTSIANYFNPISLSEALPVRKGLTDPQPTSTDPEPGTKASEAEATVRDRSGNLPPGSAARERELFQDPYSVLANLAAAIEPDKPRSATIGDLGEAGRRGGEVPRDPFDPLYWQVTTLAPARAERPASAGIAPPPTLAKPDARGAGTVTRRDAEAKPGEAKPGEPQPEGQENALRAEDAANGQNPAGPDLAAAQAALKAEIAKIFPPAASGTPGPRVDVQGTPEGLLINLTDDLNFSMFAVGSAEPRPEMVRAMERLAKALAARPGRIVVRGHTDNRPFRSEVYDNWRLSTARAHMAAYMLTRAGIDQARIWRVEGAADRTPRNAADPKAPENRRIEILLQGSPG</sequence>
<keyword evidence="10" id="KW-0966">Cell projection</keyword>
<dbReference type="Pfam" id="PF00691">
    <property type="entry name" value="OmpA"/>
    <property type="match status" value="1"/>
</dbReference>
<feature type="region of interest" description="Disordered" evidence="8">
    <location>
        <begin position="137"/>
        <end position="160"/>
    </location>
</feature>
<dbReference type="GO" id="GO:0005886">
    <property type="term" value="C:plasma membrane"/>
    <property type="evidence" value="ECO:0007669"/>
    <property type="project" value="UniProtKB-SubCell"/>
</dbReference>
<keyword evidence="10" id="KW-0282">Flagellum</keyword>
<feature type="compositionally biased region" description="Basic and acidic residues" evidence="8">
    <location>
        <begin position="147"/>
        <end position="160"/>
    </location>
</feature>
<accession>A0AA37TTZ2</accession>
<gene>
    <name evidence="10" type="primary">motB_2</name>
    <name evidence="10" type="ORF">GCM10007890_63760</name>
</gene>
<dbReference type="InterPro" id="IPR025713">
    <property type="entry name" value="MotB-like_N_dom"/>
</dbReference>
<keyword evidence="6 7" id="KW-0472">Membrane</keyword>
<feature type="compositionally biased region" description="Basic and acidic residues" evidence="8">
    <location>
        <begin position="201"/>
        <end position="214"/>
    </location>
</feature>
<dbReference type="Proteomes" id="UP001157440">
    <property type="component" value="Unassembled WGS sequence"/>
</dbReference>
<feature type="domain" description="OmpA-like" evidence="9">
    <location>
        <begin position="276"/>
        <end position="396"/>
    </location>
</feature>
<feature type="region of interest" description="Disordered" evidence="8">
    <location>
        <begin position="72"/>
        <end position="111"/>
    </location>
</feature>
<evidence type="ECO:0000256" key="7">
    <source>
        <dbReference type="PROSITE-ProRule" id="PRU00473"/>
    </source>
</evidence>
<feature type="compositionally biased region" description="Basic and acidic residues" evidence="8">
    <location>
        <begin position="93"/>
        <end position="103"/>
    </location>
</feature>
<dbReference type="PANTHER" id="PTHR30329:SF21">
    <property type="entry name" value="LIPOPROTEIN YIAD-RELATED"/>
    <property type="match status" value="1"/>
</dbReference>
<dbReference type="NCBIfam" id="NF004651">
    <property type="entry name" value="PRK05996.1"/>
    <property type="match status" value="1"/>
</dbReference>
<feature type="region of interest" description="Disordered" evidence="8">
    <location>
        <begin position="176"/>
        <end position="223"/>
    </location>
</feature>
<keyword evidence="11" id="KW-1185">Reference proteome</keyword>